<dbReference type="InterPro" id="IPR013424">
    <property type="entry name" value="Ice-binding_C"/>
</dbReference>
<organism evidence="3 4">
    <name type="scientific">Halochromatium glycolicum</name>
    <dbReference type="NCBI Taxonomy" id="85075"/>
    <lineage>
        <taxon>Bacteria</taxon>
        <taxon>Pseudomonadati</taxon>
        <taxon>Pseudomonadota</taxon>
        <taxon>Gammaproteobacteria</taxon>
        <taxon>Chromatiales</taxon>
        <taxon>Chromatiaceae</taxon>
        <taxon>Halochromatium</taxon>
    </lineage>
</organism>
<dbReference type="Proteomes" id="UP001296776">
    <property type="component" value="Unassembled WGS sequence"/>
</dbReference>
<proteinExistence type="predicted"/>
<keyword evidence="1" id="KW-0472">Membrane</keyword>
<comment type="caution">
    <text evidence="3">The sequence shown here is derived from an EMBL/GenBank/DDBJ whole genome shotgun (WGS) entry which is preliminary data.</text>
</comment>
<evidence type="ECO:0000256" key="1">
    <source>
        <dbReference type="SAM" id="Phobius"/>
    </source>
</evidence>
<gene>
    <name evidence="3" type="ORF">CKO40_22235</name>
</gene>
<protein>
    <recommendedName>
        <fullName evidence="2">Ice-binding protein C-terminal domain-containing protein</fullName>
    </recommendedName>
</protein>
<evidence type="ECO:0000313" key="3">
    <source>
        <dbReference type="EMBL" id="MBK1707176.1"/>
    </source>
</evidence>
<dbReference type="Pfam" id="PF07589">
    <property type="entry name" value="PEP-CTERM"/>
    <property type="match status" value="1"/>
</dbReference>
<feature type="domain" description="Ice-binding protein C-terminal" evidence="2">
    <location>
        <begin position="71"/>
        <end position="93"/>
    </location>
</feature>
<accession>A0AAJ0U897</accession>
<evidence type="ECO:0000259" key="2">
    <source>
        <dbReference type="Pfam" id="PF07589"/>
    </source>
</evidence>
<keyword evidence="1" id="KW-1133">Transmembrane helix</keyword>
<sequence length="106" mass="11457">MLKGGTYYTAYLFTAAQLGITDLGTVYNFSGEFNMPTITVTKGNKTQQRQPGLSHITVLAHDPPSSGTTTPVPEPGVLWLMGFGWIGLAGFVRINARRKVSSSMPH</sequence>
<reference evidence="3" key="2">
    <citation type="journal article" date="2020" name="Microorganisms">
        <title>Osmotic Adaptation and Compatible Solute Biosynthesis of Phototrophic Bacteria as Revealed from Genome Analyses.</title>
        <authorList>
            <person name="Imhoff J.F."/>
            <person name="Rahn T."/>
            <person name="Kunzel S."/>
            <person name="Keller A."/>
            <person name="Neulinger S.C."/>
        </authorList>
    </citation>
    <scope>NUCLEOTIDE SEQUENCE</scope>
    <source>
        <strain evidence="3">DSM 11080</strain>
    </source>
</reference>
<dbReference type="EMBL" id="NRSJ01000069">
    <property type="protein sequence ID" value="MBK1707176.1"/>
    <property type="molecule type" value="Genomic_DNA"/>
</dbReference>
<reference evidence="3" key="1">
    <citation type="submission" date="2017-08" db="EMBL/GenBank/DDBJ databases">
        <authorList>
            <person name="Imhoff J.F."/>
            <person name="Rahn T."/>
            <person name="Kuenzel S."/>
            <person name="Neulinger S.C."/>
        </authorList>
    </citation>
    <scope>NUCLEOTIDE SEQUENCE</scope>
    <source>
        <strain evidence="3">DSM 11080</strain>
    </source>
</reference>
<name>A0AAJ0U897_9GAMM</name>
<keyword evidence="4" id="KW-1185">Reference proteome</keyword>
<dbReference type="AlphaFoldDB" id="A0AAJ0U897"/>
<evidence type="ECO:0000313" key="4">
    <source>
        <dbReference type="Proteomes" id="UP001296776"/>
    </source>
</evidence>
<feature type="transmembrane region" description="Helical" evidence="1">
    <location>
        <begin position="76"/>
        <end position="96"/>
    </location>
</feature>
<keyword evidence="1" id="KW-0812">Transmembrane</keyword>